<dbReference type="STRING" id="1265846.PROCOU_16068"/>
<name>A0A4R6ZGM9_9LIST</name>
<dbReference type="PANTHER" id="PTHR43240:SF5">
    <property type="entry name" value="1,4-DIHYDROXY-2-NAPHTHOYL-COA THIOESTERASE 1"/>
    <property type="match status" value="1"/>
</dbReference>
<dbReference type="GO" id="GO:0061522">
    <property type="term" value="F:1,4-dihydroxy-2-naphthoyl-CoA thioesterase activity"/>
    <property type="evidence" value="ECO:0007669"/>
    <property type="project" value="TreeGrafter"/>
</dbReference>
<keyword evidence="5" id="KW-1185">Reference proteome</keyword>
<dbReference type="Gene3D" id="3.10.129.10">
    <property type="entry name" value="Hotdog Thioesterase"/>
    <property type="match status" value="1"/>
</dbReference>
<dbReference type="CDD" id="cd03443">
    <property type="entry name" value="PaaI_thioesterase"/>
    <property type="match status" value="1"/>
</dbReference>
<comment type="caution">
    <text evidence="4">The sequence shown here is derived from an EMBL/GenBank/DDBJ whole genome shotgun (WGS) entry which is preliminary data.</text>
</comment>
<accession>A0A4R6ZGM9</accession>
<dbReference type="OrthoDB" id="9798208at2"/>
<protein>
    <submittedName>
        <fullName evidence="4">Uncharacterized protein (TIGR00369 family)</fullName>
    </submittedName>
</protein>
<dbReference type="PANTHER" id="PTHR43240">
    <property type="entry name" value="1,4-DIHYDROXY-2-NAPHTHOYL-COA THIOESTERASE 1"/>
    <property type="match status" value="1"/>
</dbReference>
<dbReference type="Proteomes" id="UP000295558">
    <property type="component" value="Unassembled WGS sequence"/>
</dbReference>
<dbReference type="GO" id="GO:0005829">
    <property type="term" value="C:cytosol"/>
    <property type="evidence" value="ECO:0007669"/>
    <property type="project" value="TreeGrafter"/>
</dbReference>
<dbReference type="SUPFAM" id="SSF54637">
    <property type="entry name" value="Thioesterase/thiol ester dehydrase-isomerase"/>
    <property type="match status" value="1"/>
</dbReference>
<dbReference type="Pfam" id="PF03061">
    <property type="entry name" value="4HBT"/>
    <property type="match status" value="1"/>
</dbReference>
<evidence type="ECO:0000256" key="2">
    <source>
        <dbReference type="ARBA" id="ARBA00022801"/>
    </source>
</evidence>
<keyword evidence="2" id="KW-0378">Hydrolase</keyword>
<evidence type="ECO:0000313" key="5">
    <source>
        <dbReference type="Proteomes" id="UP000295558"/>
    </source>
</evidence>
<dbReference type="EMBL" id="SNZK01000013">
    <property type="protein sequence ID" value="TDR51328.1"/>
    <property type="molecule type" value="Genomic_DNA"/>
</dbReference>
<dbReference type="RefSeq" id="WP_036073665.1">
    <property type="nucleotide sequence ID" value="NZ_JAARQJ010000026.1"/>
</dbReference>
<evidence type="ECO:0000313" key="4">
    <source>
        <dbReference type="EMBL" id="TDR51328.1"/>
    </source>
</evidence>
<feature type="domain" description="Thioesterase" evidence="3">
    <location>
        <begin position="33"/>
        <end position="107"/>
    </location>
</feature>
<sequence length="124" mass="13343">MSLGEYLEMELIELTKDVAVVKMPVNEKTRQPFGFLHGGASVALAEQVASIGATAHVSANEIAFGLEINANHISSVRDGYVLATAEPIHIGRTTQVWHVEIRSEADNKLLCVSRCTLAIKGKSA</sequence>
<evidence type="ECO:0000256" key="1">
    <source>
        <dbReference type="ARBA" id="ARBA00008324"/>
    </source>
</evidence>
<dbReference type="InterPro" id="IPR029069">
    <property type="entry name" value="HotDog_dom_sf"/>
</dbReference>
<organism evidence="4 5">
    <name type="scientific">Listeria rocourtiae</name>
    <dbReference type="NCBI Taxonomy" id="647910"/>
    <lineage>
        <taxon>Bacteria</taxon>
        <taxon>Bacillati</taxon>
        <taxon>Bacillota</taxon>
        <taxon>Bacilli</taxon>
        <taxon>Bacillales</taxon>
        <taxon>Listeriaceae</taxon>
        <taxon>Listeria</taxon>
    </lineage>
</organism>
<dbReference type="NCBIfam" id="NF047425">
    <property type="entry name" value="MenI_Listeria"/>
    <property type="match status" value="1"/>
</dbReference>
<reference evidence="4 5" key="1">
    <citation type="submission" date="2019-03" db="EMBL/GenBank/DDBJ databases">
        <title>Genomic Encyclopedia of Type Strains, Phase III (KMG-III): the genomes of soil and plant-associated and newly described type strains.</title>
        <authorList>
            <person name="Whitman W."/>
        </authorList>
    </citation>
    <scope>NUCLEOTIDE SEQUENCE [LARGE SCALE GENOMIC DNA]</scope>
    <source>
        <strain evidence="4 5">CECT 7972</strain>
    </source>
</reference>
<dbReference type="AlphaFoldDB" id="A0A4R6ZGM9"/>
<gene>
    <name evidence="4" type="ORF">DFP96_11319</name>
</gene>
<proteinExistence type="inferred from homology"/>
<dbReference type="InterPro" id="IPR006683">
    <property type="entry name" value="Thioestr_dom"/>
</dbReference>
<dbReference type="NCBIfam" id="TIGR00369">
    <property type="entry name" value="unchar_dom_1"/>
    <property type="match status" value="1"/>
</dbReference>
<comment type="similarity">
    <text evidence="1">Belongs to the thioesterase PaaI family.</text>
</comment>
<evidence type="ECO:0000259" key="3">
    <source>
        <dbReference type="Pfam" id="PF03061"/>
    </source>
</evidence>
<dbReference type="InterPro" id="IPR003736">
    <property type="entry name" value="PAAI_dom"/>
</dbReference>